<dbReference type="AlphaFoldDB" id="A0A9J6QXC5"/>
<protein>
    <submittedName>
        <fullName evidence="4">ABC transporter ATP-binding protein</fullName>
    </submittedName>
</protein>
<dbReference type="SMART" id="SM00382">
    <property type="entry name" value="AAA"/>
    <property type="match status" value="1"/>
</dbReference>
<dbReference type="EMBL" id="JAOSHN010000008">
    <property type="protein sequence ID" value="MCU7380149.1"/>
    <property type="molecule type" value="Genomic_DNA"/>
</dbReference>
<dbReference type="InterPro" id="IPR027417">
    <property type="entry name" value="P-loop_NTPase"/>
</dbReference>
<keyword evidence="1" id="KW-0547">Nucleotide-binding</keyword>
<dbReference type="PROSITE" id="PS50893">
    <property type="entry name" value="ABC_TRANSPORTER_2"/>
    <property type="match status" value="1"/>
</dbReference>
<dbReference type="RefSeq" id="WP_227755514.1">
    <property type="nucleotide sequence ID" value="NZ_JAOSHN010000008.1"/>
</dbReference>
<evidence type="ECO:0000313" key="5">
    <source>
        <dbReference type="Proteomes" id="UP001065549"/>
    </source>
</evidence>
<dbReference type="PANTHER" id="PTHR43158:SF5">
    <property type="entry name" value="ABC TRANSPORTER, ATP-BINDING PROTEIN"/>
    <property type="match status" value="1"/>
</dbReference>
<evidence type="ECO:0000256" key="1">
    <source>
        <dbReference type="ARBA" id="ARBA00022741"/>
    </source>
</evidence>
<dbReference type="InterPro" id="IPR003439">
    <property type="entry name" value="ABC_transporter-like_ATP-bd"/>
</dbReference>
<sequence length="283" mass="31322">MNSIALKGISKQFGDTIALKDISLYFEENKIYGLLGRNGAGKSTMLNIIANRLFADSGEVTVNGLAAAENDQAQQLIYLMSEQTLYPESMKIQEVFKWTKNFYPNFDLAYAQNLAAKFGLDTKKKVRSLSTGYGSIFKIIVALSVNTPYVLLDEPVLGLDANHRDMFYKLLIEKYSKSPSTFIISTHLIEEVSSVIEDIIIIKNGTIIKNESCESLLSKGYTVSGKASQVDAFIEGKEVIGIDRLGGLKTAHIIGDLDRCQVPDSLEVTKLDLQKLFIQLTNS</sequence>
<gene>
    <name evidence="4" type="ORF">OBO34_17580</name>
</gene>
<dbReference type="Proteomes" id="UP001065549">
    <property type="component" value="Unassembled WGS sequence"/>
</dbReference>
<dbReference type="InterPro" id="IPR003593">
    <property type="entry name" value="AAA+_ATPase"/>
</dbReference>
<comment type="caution">
    <text evidence="4">The sequence shown here is derived from an EMBL/GenBank/DDBJ whole genome shotgun (WGS) entry which is preliminary data.</text>
</comment>
<dbReference type="PANTHER" id="PTHR43158">
    <property type="entry name" value="SKFA PEPTIDE EXPORT ATP-BINDING PROTEIN SKFE"/>
    <property type="match status" value="1"/>
</dbReference>
<proteinExistence type="predicted"/>
<evidence type="ECO:0000313" key="4">
    <source>
        <dbReference type="EMBL" id="MCU7380149.1"/>
    </source>
</evidence>
<dbReference type="Gene3D" id="3.40.50.300">
    <property type="entry name" value="P-loop containing nucleotide triphosphate hydrolases"/>
    <property type="match status" value="1"/>
</dbReference>
<keyword evidence="2 4" id="KW-0067">ATP-binding</keyword>
<keyword evidence="5" id="KW-1185">Reference proteome</keyword>
<evidence type="ECO:0000259" key="3">
    <source>
        <dbReference type="PROSITE" id="PS50893"/>
    </source>
</evidence>
<accession>A0A9J6QXC5</accession>
<feature type="domain" description="ABC transporter" evidence="3">
    <location>
        <begin position="4"/>
        <end position="229"/>
    </location>
</feature>
<organism evidence="4 5">
    <name type="scientific">Hominibacterium faecale</name>
    <dbReference type="NCBI Taxonomy" id="2839743"/>
    <lineage>
        <taxon>Bacteria</taxon>
        <taxon>Bacillati</taxon>
        <taxon>Bacillota</taxon>
        <taxon>Clostridia</taxon>
        <taxon>Peptostreptococcales</taxon>
        <taxon>Anaerovoracaceae</taxon>
        <taxon>Hominibacterium</taxon>
    </lineage>
</organism>
<evidence type="ECO:0000256" key="2">
    <source>
        <dbReference type="ARBA" id="ARBA00022840"/>
    </source>
</evidence>
<name>A0A9J6QXC5_9FIRM</name>
<dbReference type="GO" id="GO:0005524">
    <property type="term" value="F:ATP binding"/>
    <property type="evidence" value="ECO:0007669"/>
    <property type="project" value="UniProtKB-KW"/>
</dbReference>
<dbReference type="GO" id="GO:0016887">
    <property type="term" value="F:ATP hydrolysis activity"/>
    <property type="evidence" value="ECO:0007669"/>
    <property type="project" value="InterPro"/>
</dbReference>
<dbReference type="Pfam" id="PF00005">
    <property type="entry name" value="ABC_tran"/>
    <property type="match status" value="1"/>
</dbReference>
<dbReference type="SUPFAM" id="SSF52540">
    <property type="entry name" value="P-loop containing nucleoside triphosphate hydrolases"/>
    <property type="match status" value="1"/>
</dbReference>
<reference evidence="4" key="1">
    <citation type="submission" date="2022-09" db="EMBL/GenBank/DDBJ databases">
        <title>Culturomic study of gut microbiota in children with autism spectrum disorder.</title>
        <authorList>
            <person name="Efimov B.A."/>
            <person name="Chaplin A.V."/>
            <person name="Sokolova S.R."/>
            <person name="Pikina A.P."/>
            <person name="Korzhanova M."/>
            <person name="Belova V."/>
            <person name="Korostin D."/>
        </authorList>
    </citation>
    <scope>NUCLEOTIDE SEQUENCE</scope>
    <source>
        <strain evidence="4">ASD5510</strain>
    </source>
</reference>